<keyword evidence="2" id="KW-1133">Transmembrane helix</keyword>
<dbReference type="AlphaFoldDB" id="A0A6L7F0F3"/>
<gene>
    <name evidence="3" type="ORF">GRQ65_13350</name>
</gene>
<protein>
    <submittedName>
        <fullName evidence="3">Uncharacterized protein</fullName>
    </submittedName>
</protein>
<organism evidence="3 4">
    <name type="scientific">Nocardioides flavescens</name>
    <dbReference type="NCBI Taxonomy" id="2691959"/>
    <lineage>
        <taxon>Bacteria</taxon>
        <taxon>Bacillati</taxon>
        <taxon>Actinomycetota</taxon>
        <taxon>Actinomycetes</taxon>
        <taxon>Propionibacteriales</taxon>
        <taxon>Nocardioidaceae</taxon>
        <taxon>Nocardioides</taxon>
    </lineage>
</organism>
<evidence type="ECO:0000256" key="2">
    <source>
        <dbReference type="SAM" id="Phobius"/>
    </source>
</evidence>
<feature type="region of interest" description="Disordered" evidence="1">
    <location>
        <begin position="47"/>
        <end position="67"/>
    </location>
</feature>
<dbReference type="Proteomes" id="UP000473325">
    <property type="component" value="Unassembled WGS sequence"/>
</dbReference>
<keyword evidence="2" id="KW-0812">Transmembrane</keyword>
<dbReference type="RefSeq" id="WP_160878456.1">
    <property type="nucleotide sequence ID" value="NZ_WUEK01000007.1"/>
</dbReference>
<reference evidence="3 4" key="1">
    <citation type="submission" date="2019-12" db="EMBL/GenBank/DDBJ databases">
        <authorList>
            <person name="Kun Z."/>
        </authorList>
    </citation>
    <scope>NUCLEOTIDE SEQUENCE [LARGE SCALE GENOMIC DNA]</scope>
    <source>
        <strain evidence="3 4">YIM 123512</strain>
    </source>
</reference>
<accession>A0A6L7F0F3</accession>
<evidence type="ECO:0000256" key="1">
    <source>
        <dbReference type="SAM" id="MobiDB-lite"/>
    </source>
</evidence>
<feature type="transmembrane region" description="Helical" evidence="2">
    <location>
        <begin position="24"/>
        <end position="43"/>
    </location>
</feature>
<proteinExistence type="predicted"/>
<evidence type="ECO:0000313" key="4">
    <source>
        <dbReference type="Proteomes" id="UP000473325"/>
    </source>
</evidence>
<comment type="caution">
    <text evidence="3">The sequence shown here is derived from an EMBL/GenBank/DDBJ whole genome shotgun (WGS) entry which is preliminary data.</text>
</comment>
<keyword evidence="2" id="KW-0472">Membrane</keyword>
<dbReference type="EMBL" id="WUEK01000007">
    <property type="protein sequence ID" value="MXG90535.1"/>
    <property type="molecule type" value="Genomic_DNA"/>
</dbReference>
<sequence length="67" mass="7301">MDPDLFALQLVALHLGALHPAEKALTLALAFGPFAILGLVIALRRRHEDEEPDEHEPGVEPGEPLSR</sequence>
<keyword evidence="4" id="KW-1185">Reference proteome</keyword>
<name>A0A6L7F0F3_9ACTN</name>
<evidence type="ECO:0000313" key="3">
    <source>
        <dbReference type="EMBL" id="MXG90535.1"/>
    </source>
</evidence>